<organism evidence="2 3">
    <name type="scientific">Sutterella massiliensis</name>
    <dbReference type="NCBI Taxonomy" id="1816689"/>
    <lineage>
        <taxon>Bacteria</taxon>
        <taxon>Pseudomonadati</taxon>
        <taxon>Pseudomonadota</taxon>
        <taxon>Betaproteobacteria</taxon>
        <taxon>Burkholderiales</taxon>
        <taxon>Sutterellaceae</taxon>
        <taxon>Sutterella</taxon>
    </lineage>
</organism>
<gene>
    <name evidence="2" type="ORF">H6A60_07655</name>
</gene>
<keyword evidence="3" id="KW-1185">Reference proteome</keyword>
<sequence length="278" mass="31317">MSLMLLDQLHLKLQMGAHPHYYDTAGAMLPGVANRMGVPMSVVREAARDIIRLGETRALLTEAASVKLVTHEVILVVGLVLAGDWRMTFEEKLEATRHYLPFLTNWATCDTFAQAFRDFEQNRAAGRTFIESLLVSESPWYVRTGLVLMLHHYIDRNELDWVLEGFSNQNVRAHARRYYYVSMALAWAASIFFIRFPDEIATWLRESAETQSVDIVTIRRAVQKVRDSYRVSDDAKKSLTLAIKTIAANLPPCTVYASKPKDGLDVPSGAVETPAGSR</sequence>
<dbReference type="Gene3D" id="1.25.10.90">
    <property type="match status" value="1"/>
</dbReference>
<dbReference type="SUPFAM" id="SSF48371">
    <property type="entry name" value="ARM repeat"/>
    <property type="match status" value="1"/>
</dbReference>
<evidence type="ECO:0000256" key="1">
    <source>
        <dbReference type="SAM" id="MobiDB-lite"/>
    </source>
</evidence>
<proteinExistence type="predicted"/>
<dbReference type="EMBL" id="JACJJC010000011">
    <property type="protein sequence ID" value="MBM6704357.1"/>
    <property type="molecule type" value="Genomic_DNA"/>
</dbReference>
<comment type="caution">
    <text evidence="2">The sequence shown here is derived from an EMBL/GenBank/DDBJ whole genome shotgun (WGS) entry which is preliminary data.</text>
</comment>
<dbReference type="Pfam" id="PF08713">
    <property type="entry name" value="DNA_alkylation"/>
    <property type="match status" value="1"/>
</dbReference>
<name>A0ABS2DSN1_9BURK</name>
<dbReference type="RefSeq" id="WP_205103055.1">
    <property type="nucleotide sequence ID" value="NZ_JACJJC010000011.1"/>
</dbReference>
<evidence type="ECO:0000313" key="2">
    <source>
        <dbReference type="EMBL" id="MBM6704357.1"/>
    </source>
</evidence>
<dbReference type="InterPro" id="IPR014825">
    <property type="entry name" value="DNA_alkylation"/>
</dbReference>
<feature type="region of interest" description="Disordered" evidence="1">
    <location>
        <begin position="259"/>
        <end position="278"/>
    </location>
</feature>
<protein>
    <submittedName>
        <fullName evidence="2">DNA alkylation repair protein</fullName>
    </submittedName>
</protein>
<reference evidence="2 3" key="1">
    <citation type="journal article" date="2021" name="Sci. Rep.">
        <title>The distribution of antibiotic resistance genes in chicken gut microbiota commensals.</title>
        <authorList>
            <person name="Juricova H."/>
            <person name="Matiasovicova J."/>
            <person name="Kubasova T."/>
            <person name="Cejkova D."/>
            <person name="Rychlik I."/>
        </authorList>
    </citation>
    <scope>NUCLEOTIDE SEQUENCE [LARGE SCALE GENOMIC DNA]</scope>
    <source>
        <strain evidence="2 3">An829</strain>
    </source>
</reference>
<dbReference type="Proteomes" id="UP000715095">
    <property type="component" value="Unassembled WGS sequence"/>
</dbReference>
<dbReference type="InterPro" id="IPR016024">
    <property type="entry name" value="ARM-type_fold"/>
</dbReference>
<evidence type="ECO:0000313" key="3">
    <source>
        <dbReference type="Proteomes" id="UP000715095"/>
    </source>
</evidence>
<accession>A0ABS2DSN1</accession>